<comment type="caution">
    <text evidence="8">The sequence shown here is derived from an EMBL/GenBank/DDBJ whole genome shotgun (WGS) entry which is preliminary data.</text>
</comment>
<accession>A0A9W9DNQ4</accession>
<dbReference type="PANTHER" id="PTHR13148">
    <property type="entry name" value="PER1-RELATED"/>
    <property type="match status" value="1"/>
</dbReference>
<feature type="transmembrane region" description="Helical" evidence="7">
    <location>
        <begin position="131"/>
        <end position="151"/>
    </location>
</feature>
<evidence type="ECO:0000256" key="5">
    <source>
        <dbReference type="ARBA" id="ARBA00022989"/>
    </source>
</evidence>
<evidence type="ECO:0000256" key="7">
    <source>
        <dbReference type="RuleBase" id="RU365066"/>
    </source>
</evidence>
<evidence type="ECO:0000256" key="6">
    <source>
        <dbReference type="ARBA" id="ARBA00023136"/>
    </source>
</evidence>
<dbReference type="GO" id="GO:0016788">
    <property type="term" value="F:hydrolase activity, acting on ester bonds"/>
    <property type="evidence" value="ECO:0007669"/>
    <property type="project" value="TreeGrafter"/>
</dbReference>
<feature type="transmembrane region" description="Helical" evidence="7">
    <location>
        <begin position="271"/>
        <end position="291"/>
    </location>
</feature>
<evidence type="ECO:0000313" key="8">
    <source>
        <dbReference type="EMBL" id="KAJ4478347.1"/>
    </source>
</evidence>
<keyword evidence="6 7" id="KW-0472">Membrane</keyword>
<sequence length="334" mass="38740">MRIFYALEILAILSAVYASAGDRAHEFQRCSFLCNNRECKNPSLTALPLALRITRWTCLDNCRYNCMHEITSNLIAAGNRPLQYYGKWPFVRVVGMQEPCSVLFSLLNLWVHVMGYSKIQKMIPRTHPLRSYYLVWSVASMNTWIWSAVFHTRDTSLTEKLDYFSAALTIMTALYFTGIRFFHLYTPSTPERTSSARIMAFRVWTVICFFTFIGHILYLSLLPRFDYHYNIVFNLVIGLSHNALWLLYSLPTSISFLKRFSNRPRTYRPRVAGRAAVLVILTTAATAFELFDFPPWRKAVDTHALWHLATAPIALAWYRFLILDASDPSWKGIR</sequence>
<comment type="subcellular location">
    <subcellularLocation>
        <location evidence="1">Endomembrane system</location>
        <topology evidence="1">Multi-pass membrane protein</topology>
    </subcellularLocation>
    <subcellularLocation>
        <location evidence="7">Endoplasmic reticulum membrane</location>
        <topology evidence="7">Multi-pass membrane protein</topology>
    </subcellularLocation>
</comment>
<dbReference type="Proteomes" id="UP001150266">
    <property type="component" value="Unassembled WGS sequence"/>
</dbReference>
<keyword evidence="2 7" id="KW-0337">GPI-anchor biosynthesis</keyword>
<keyword evidence="7" id="KW-0256">Endoplasmic reticulum</keyword>
<comment type="similarity">
    <text evidence="7">Belongs to the PGAP3 family.</text>
</comment>
<comment type="function">
    <text evidence="7">Involved in the lipid remodeling steps of GPI-anchor maturation.</text>
</comment>
<dbReference type="PANTHER" id="PTHR13148:SF0">
    <property type="entry name" value="POST-GPI ATTACHMENT TO PROTEINS FACTOR 3"/>
    <property type="match status" value="1"/>
</dbReference>
<dbReference type="GO" id="GO:0005789">
    <property type="term" value="C:endoplasmic reticulum membrane"/>
    <property type="evidence" value="ECO:0007669"/>
    <property type="project" value="UniProtKB-SubCell"/>
</dbReference>
<evidence type="ECO:0000256" key="4">
    <source>
        <dbReference type="ARBA" id="ARBA00022729"/>
    </source>
</evidence>
<feature type="transmembrane region" description="Helical" evidence="7">
    <location>
        <begin position="163"/>
        <end position="182"/>
    </location>
</feature>
<dbReference type="Pfam" id="PF04080">
    <property type="entry name" value="Per1"/>
    <property type="match status" value="1"/>
</dbReference>
<evidence type="ECO:0000256" key="1">
    <source>
        <dbReference type="ARBA" id="ARBA00004127"/>
    </source>
</evidence>
<gene>
    <name evidence="8" type="ORF">J3R30DRAFT_3290080</name>
</gene>
<dbReference type="OrthoDB" id="419770at2759"/>
<evidence type="ECO:0000256" key="3">
    <source>
        <dbReference type="ARBA" id="ARBA00022692"/>
    </source>
</evidence>
<organism evidence="8 9">
    <name type="scientific">Lentinula aciculospora</name>
    <dbReference type="NCBI Taxonomy" id="153920"/>
    <lineage>
        <taxon>Eukaryota</taxon>
        <taxon>Fungi</taxon>
        <taxon>Dikarya</taxon>
        <taxon>Basidiomycota</taxon>
        <taxon>Agaricomycotina</taxon>
        <taxon>Agaricomycetes</taxon>
        <taxon>Agaricomycetidae</taxon>
        <taxon>Agaricales</taxon>
        <taxon>Marasmiineae</taxon>
        <taxon>Omphalotaceae</taxon>
        <taxon>Lentinula</taxon>
    </lineage>
</organism>
<proteinExistence type="inferred from homology"/>
<feature type="signal peptide" evidence="7">
    <location>
        <begin position="1"/>
        <end position="18"/>
    </location>
</feature>
<feature type="transmembrane region" description="Helical" evidence="7">
    <location>
        <begin position="227"/>
        <end position="250"/>
    </location>
</feature>
<dbReference type="EMBL" id="JAOTPV010000009">
    <property type="protein sequence ID" value="KAJ4478347.1"/>
    <property type="molecule type" value="Genomic_DNA"/>
</dbReference>
<keyword evidence="3 7" id="KW-0812">Transmembrane</keyword>
<feature type="transmembrane region" description="Helical" evidence="7">
    <location>
        <begin position="203"/>
        <end position="221"/>
    </location>
</feature>
<keyword evidence="4 7" id="KW-0732">Signal</keyword>
<keyword evidence="5 7" id="KW-1133">Transmembrane helix</keyword>
<keyword evidence="9" id="KW-1185">Reference proteome</keyword>
<protein>
    <recommendedName>
        <fullName evidence="7">Post-GPI attachment to proteins factor 3</fullName>
    </recommendedName>
</protein>
<name>A0A9W9DNQ4_9AGAR</name>
<dbReference type="GO" id="GO:0006506">
    <property type="term" value="P:GPI anchor biosynthetic process"/>
    <property type="evidence" value="ECO:0007669"/>
    <property type="project" value="UniProtKB-KW"/>
</dbReference>
<evidence type="ECO:0000256" key="2">
    <source>
        <dbReference type="ARBA" id="ARBA00022502"/>
    </source>
</evidence>
<reference evidence="8" key="1">
    <citation type="submission" date="2022-08" db="EMBL/GenBank/DDBJ databases">
        <title>A Global Phylogenomic Analysis of the Shiitake Genus Lentinula.</title>
        <authorList>
            <consortium name="DOE Joint Genome Institute"/>
            <person name="Sierra-Patev S."/>
            <person name="Min B."/>
            <person name="Naranjo-Ortiz M."/>
            <person name="Looney B."/>
            <person name="Konkel Z."/>
            <person name="Slot J.C."/>
            <person name="Sakamoto Y."/>
            <person name="Steenwyk J.L."/>
            <person name="Rokas A."/>
            <person name="Carro J."/>
            <person name="Camarero S."/>
            <person name="Ferreira P."/>
            <person name="Molpeceres G."/>
            <person name="Ruiz-Duenas F.J."/>
            <person name="Serrano A."/>
            <person name="Henrissat B."/>
            <person name="Drula E."/>
            <person name="Hughes K.W."/>
            <person name="Mata J.L."/>
            <person name="Ishikawa N.K."/>
            <person name="Vargas-Isla R."/>
            <person name="Ushijima S."/>
            <person name="Smith C.A."/>
            <person name="Ahrendt S."/>
            <person name="Andreopoulos W."/>
            <person name="He G."/>
            <person name="Labutti K."/>
            <person name="Lipzen A."/>
            <person name="Ng V."/>
            <person name="Riley R."/>
            <person name="Sandor L."/>
            <person name="Barry K."/>
            <person name="Martinez A.T."/>
            <person name="Xiao Y."/>
            <person name="Gibbons J.G."/>
            <person name="Terashima K."/>
            <person name="Grigoriev I.V."/>
            <person name="Hibbett D.S."/>
        </authorList>
    </citation>
    <scope>NUCLEOTIDE SEQUENCE</scope>
    <source>
        <strain evidence="8">JLM2183</strain>
    </source>
</reference>
<comment type="caution">
    <text evidence="7">Lacks conserved residue(s) required for the propagation of feature annotation.</text>
</comment>
<feature type="chain" id="PRO_5041012047" description="Post-GPI attachment to proteins factor 3" evidence="7">
    <location>
        <begin position="19"/>
        <end position="334"/>
    </location>
</feature>
<dbReference type="AlphaFoldDB" id="A0A9W9DNQ4"/>
<dbReference type="InterPro" id="IPR007217">
    <property type="entry name" value="Per1-like"/>
</dbReference>
<evidence type="ECO:0000313" key="9">
    <source>
        <dbReference type="Proteomes" id="UP001150266"/>
    </source>
</evidence>
<feature type="transmembrane region" description="Helical" evidence="7">
    <location>
        <begin position="303"/>
        <end position="321"/>
    </location>
</feature>